<comment type="caution">
    <text evidence="1">The sequence shown here is derived from an EMBL/GenBank/DDBJ whole genome shotgun (WGS) entry which is preliminary data.</text>
</comment>
<dbReference type="EMBL" id="JBJKTR010000014">
    <property type="protein sequence ID" value="KAL3344165.1"/>
    <property type="molecule type" value="Genomic_DNA"/>
</dbReference>
<evidence type="ECO:0000313" key="1">
    <source>
        <dbReference type="EMBL" id="KAL3344165.1"/>
    </source>
</evidence>
<sequence>MYSRTSGTQHKFKKGYNLVCDFFKINGQTRETYFKIIGYPHDFMFKKRGVNNFAYNVTSESDDGVRSSASTISNDAGGGHTRCDTEAKKSQNQLDSCTLTREQYTQILHLLDKKSKVPHCVNVAGAFQREGEVDWLREWRIVHSIQQYR</sequence>
<keyword evidence="2" id="KW-1185">Reference proteome</keyword>
<reference evidence="1 2" key="1">
    <citation type="submission" date="2024-05" db="EMBL/GenBank/DDBJ databases">
        <title>De novo assembly of an allotetraploid wild potato.</title>
        <authorList>
            <person name="Hosaka A.J."/>
        </authorList>
    </citation>
    <scope>NUCLEOTIDE SEQUENCE [LARGE SCALE GENOMIC DNA]</scope>
    <source>
        <tissue evidence="1">Young leaves</tissue>
    </source>
</reference>
<dbReference type="Proteomes" id="UP001627284">
    <property type="component" value="Unassembled WGS sequence"/>
</dbReference>
<name>A0ABD2SJW6_9SOLN</name>
<dbReference type="AlphaFoldDB" id="A0ABD2SJW6"/>
<protein>
    <submittedName>
        <fullName evidence="1">Uncharacterized protein</fullName>
    </submittedName>
</protein>
<evidence type="ECO:0000313" key="2">
    <source>
        <dbReference type="Proteomes" id="UP001627284"/>
    </source>
</evidence>
<organism evidence="1 2">
    <name type="scientific">Solanum stoloniferum</name>
    <dbReference type="NCBI Taxonomy" id="62892"/>
    <lineage>
        <taxon>Eukaryota</taxon>
        <taxon>Viridiplantae</taxon>
        <taxon>Streptophyta</taxon>
        <taxon>Embryophyta</taxon>
        <taxon>Tracheophyta</taxon>
        <taxon>Spermatophyta</taxon>
        <taxon>Magnoliopsida</taxon>
        <taxon>eudicotyledons</taxon>
        <taxon>Gunneridae</taxon>
        <taxon>Pentapetalae</taxon>
        <taxon>asterids</taxon>
        <taxon>lamiids</taxon>
        <taxon>Solanales</taxon>
        <taxon>Solanaceae</taxon>
        <taxon>Solanoideae</taxon>
        <taxon>Solaneae</taxon>
        <taxon>Solanum</taxon>
    </lineage>
</organism>
<accession>A0ABD2SJW6</accession>
<gene>
    <name evidence="1" type="ORF">AABB24_023548</name>
</gene>
<proteinExistence type="predicted"/>